<keyword evidence="1" id="KW-0808">Transferase</keyword>
<evidence type="ECO:0000313" key="4">
    <source>
        <dbReference type="EMBL" id="MBR7620781.1"/>
    </source>
</evidence>
<organism evidence="4 5">
    <name type="scientific">Phenylobacterium glaciei</name>
    <dbReference type="NCBI Taxonomy" id="2803784"/>
    <lineage>
        <taxon>Bacteria</taxon>
        <taxon>Pseudomonadati</taxon>
        <taxon>Pseudomonadota</taxon>
        <taxon>Alphaproteobacteria</taxon>
        <taxon>Caulobacterales</taxon>
        <taxon>Caulobacteraceae</taxon>
        <taxon>Phenylobacterium</taxon>
    </lineage>
</organism>
<keyword evidence="2" id="KW-0012">Acyltransferase</keyword>
<evidence type="ECO:0000259" key="3">
    <source>
        <dbReference type="PROSITE" id="PS51186"/>
    </source>
</evidence>
<feature type="domain" description="N-acetyltransferase" evidence="3">
    <location>
        <begin position="3"/>
        <end position="139"/>
    </location>
</feature>
<proteinExistence type="predicted"/>
<sequence>MDLIIRGAARPDDAYMPIWAPLLAFNQKTVGDAQGEPFALTISEADSDEVLGGLWALSLWGSFYIGLVVTPEGARGEGLGTRLMGKAEAEAVARGCHNMWLDTYAFQARAFYERLGFEVFGQIDGPAPMFPRWFMRKDL</sequence>
<dbReference type="InterPro" id="IPR050832">
    <property type="entry name" value="Bact_Acetyltransf"/>
</dbReference>
<dbReference type="InterPro" id="IPR000182">
    <property type="entry name" value="GNAT_dom"/>
</dbReference>
<dbReference type="InterPro" id="IPR016181">
    <property type="entry name" value="Acyl_CoA_acyltransferase"/>
</dbReference>
<dbReference type="PANTHER" id="PTHR43877">
    <property type="entry name" value="AMINOALKYLPHOSPHONATE N-ACETYLTRANSFERASE-RELATED-RELATED"/>
    <property type="match status" value="1"/>
</dbReference>
<dbReference type="Pfam" id="PF00583">
    <property type="entry name" value="Acetyltransf_1"/>
    <property type="match status" value="1"/>
</dbReference>
<dbReference type="EMBL" id="JAGSGD010000001">
    <property type="protein sequence ID" value="MBR7620781.1"/>
    <property type="molecule type" value="Genomic_DNA"/>
</dbReference>
<dbReference type="Gene3D" id="3.40.630.30">
    <property type="match status" value="1"/>
</dbReference>
<dbReference type="SUPFAM" id="SSF55729">
    <property type="entry name" value="Acyl-CoA N-acyltransferases (Nat)"/>
    <property type="match status" value="1"/>
</dbReference>
<evidence type="ECO:0000256" key="1">
    <source>
        <dbReference type="ARBA" id="ARBA00022679"/>
    </source>
</evidence>
<accession>A0A941D261</accession>
<dbReference type="AlphaFoldDB" id="A0A941D261"/>
<dbReference type="CDD" id="cd04301">
    <property type="entry name" value="NAT_SF"/>
    <property type="match status" value="1"/>
</dbReference>
<evidence type="ECO:0000256" key="2">
    <source>
        <dbReference type="ARBA" id="ARBA00023315"/>
    </source>
</evidence>
<dbReference type="GO" id="GO:0016747">
    <property type="term" value="F:acyltransferase activity, transferring groups other than amino-acyl groups"/>
    <property type="evidence" value="ECO:0007669"/>
    <property type="project" value="InterPro"/>
</dbReference>
<reference evidence="4" key="1">
    <citation type="submission" date="2021-04" db="EMBL/GenBank/DDBJ databases">
        <title>Draft genome assembly of strain Phenylobacterium sp. 20VBR1 using MiniION and Illumina platforms.</title>
        <authorList>
            <person name="Thomas F.A."/>
            <person name="Krishnan K.P."/>
            <person name="Sinha R.K."/>
        </authorList>
    </citation>
    <scope>NUCLEOTIDE SEQUENCE</scope>
    <source>
        <strain evidence="4">20VBR1</strain>
    </source>
</reference>
<dbReference type="PROSITE" id="PS51186">
    <property type="entry name" value="GNAT"/>
    <property type="match status" value="1"/>
</dbReference>
<dbReference type="RefSeq" id="WP_215341505.1">
    <property type="nucleotide sequence ID" value="NZ_JAGSGD010000001.1"/>
</dbReference>
<dbReference type="Proteomes" id="UP000622580">
    <property type="component" value="Unassembled WGS sequence"/>
</dbReference>
<name>A0A941D261_9CAUL</name>
<protein>
    <submittedName>
        <fullName evidence="4">GNAT family N-acetyltransferase</fullName>
    </submittedName>
</protein>
<comment type="caution">
    <text evidence="4">The sequence shown here is derived from an EMBL/GenBank/DDBJ whole genome shotgun (WGS) entry which is preliminary data.</text>
</comment>
<gene>
    <name evidence="4" type="ORF">JKL49_15410</name>
</gene>
<keyword evidence="5" id="KW-1185">Reference proteome</keyword>
<dbReference type="PANTHER" id="PTHR43877:SF1">
    <property type="entry name" value="ACETYLTRANSFERASE"/>
    <property type="match status" value="1"/>
</dbReference>
<evidence type="ECO:0000313" key="5">
    <source>
        <dbReference type="Proteomes" id="UP000622580"/>
    </source>
</evidence>